<evidence type="ECO:0000313" key="3">
    <source>
        <dbReference type="RefSeq" id="XP_020547639.1"/>
    </source>
</evidence>
<evidence type="ECO:0000313" key="2">
    <source>
        <dbReference type="Proteomes" id="UP000504604"/>
    </source>
</evidence>
<dbReference type="RefSeq" id="XP_020547639.1">
    <property type="nucleotide sequence ID" value="XM_020691980.1"/>
</dbReference>
<dbReference type="Proteomes" id="UP000504604">
    <property type="component" value="Linkage group LG2"/>
</dbReference>
<evidence type="ECO:0000256" key="1">
    <source>
        <dbReference type="SAM" id="Phobius"/>
    </source>
</evidence>
<dbReference type="Pfam" id="PF02681">
    <property type="entry name" value="DUF212"/>
    <property type="match status" value="1"/>
</dbReference>
<feature type="transmembrane region" description="Helical" evidence="1">
    <location>
        <begin position="105"/>
        <end position="128"/>
    </location>
</feature>
<gene>
    <name evidence="3" type="primary">LOC105156684</name>
</gene>
<name>A0A8M8UUL0_SESIN</name>
<dbReference type="PANTHER" id="PTHR31446">
    <property type="entry name" value="ACID PHOSPHATASE/VANADIUM-DEPENDENT HALOPEROXIDASE-RELATED PROTEIN"/>
    <property type="match status" value="1"/>
</dbReference>
<dbReference type="InterPro" id="IPR003832">
    <property type="entry name" value="DUF212"/>
</dbReference>
<keyword evidence="1" id="KW-0812">Transmembrane</keyword>
<protein>
    <submittedName>
        <fullName evidence="3">Uncharacterized protein LOC105156684 isoform X2</fullName>
    </submittedName>
</protein>
<keyword evidence="1" id="KW-0472">Membrane</keyword>
<dbReference type="AlphaFoldDB" id="A0A8M8UUL0"/>
<accession>A0A8M8UUL0</accession>
<dbReference type="PANTHER" id="PTHR31446:SF39">
    <property type="entry name" value="ACID PHOSPHATASE_VANADIUM-DEPENDENT HALOPEROXIDASE-RELATED PROTEIN"/>
    <property type="match status" value="1"/>
</dbReference>
<organism evidence="2 3">
    <name type="scientific">Sesamum indicum</name>
    <name type="common">Oriental sesame</name>
    <name type="synonym">Sesamum orientale</name>
    <dbReference type="NCBI Taxonomy" id="4182"/>
    <lineage>
        <taxon>Eukaryota</taxon>
        <taxon>Viridiplantae</taxon>
        <taxon>Streptophyta</taxon>
        <taxon>Embryophyta</taxon>
        <taxon>Tracheophyta</taxon>
        <taxon>Spermatophyta</taxon>
        <taxon>Magnoliopsida</taxon>
        <taxon>eudicotyledons</taxon>
        <taxon>Gunneridae</taxon>
        <taxon>Pentapetalae</taxon>
        <taxon>asterids</taxon>
        <taxon>lamiids</taxon>
        <taxon>Lamiales</taxon>
        <taxon>Pedaliaceae</taxon>
        <taxon>Sesamum</taxon>
    </lineage>
</organism>
<dbReference type="GeneID" id="105156684"/>
<reference evidence="3" key="1">
    <citation type="submission" date="2025-08" db="UniProtKB">
        <authorList>
            <consortium name="RefSeq"/>
        </authorList>
    </citation>
    <scope>IDENTIFICATION</scope>
</reference>
<proteinExistence type="predicted"/>
<keyword evidence="1" id="KW-1133">Transmembrane helix</keyword>
<keyword evidence="2" id="KW-1185">Reference proteome</keyword>
<sequence length="129" mass="13653">MSCRYKEKRWDLKQLVGSGGMPSSHSSTVTALAVAVGLQEGFGGSQFAIALVLALVVMYDATGVRLHAGRQAEVLNQIVCELPAEHPLAESRPLRELLGHTPPQVVAGAILGLVIATIIRFICVSGTYA</sequence>